<evidence type="ECO:0000313" key="1">
    <source>
        <dbReference type="EMBL" id="CDY26289.1"/>
    </source>
</evidence>
<dbReference type="PaxDb" id="3708-A0A078GM26"/>
<proteinExistence type="predicted"/>
<accession>A0A078GM26</accession>
<sequence>MHCTCYKYTMGRNDPFMNMLGYWKIRANEPRDIYMNHIIFIMVTTFLQR</sequence>
<name>A0A078GM26_BRANA</name>
<dbReference type="AlphaFoldDB" id="A0A078GM26"/>
<organism evidence="1 2">
    <name type="scientific">Brassica napus</name>
    <name type="common">Rape</name>
    <dbReference type="NCBI Taxonomy" id="3708"/>
    <lineage>
        <taxon>Eukaryota</taxon>
        <taxon>Viridiplantae</taxon>
        <taxon>Streptophyta</taxon>
        <taxon>Embryophyta</taxon>
        <taxon>Tracheophyta</taxon>
        <taxon>Spermatophyta</taxon>
        <taxon>Magnoliopsida</taxon>
        <taxon>eudicotyledons</taxon>
        <taxon>Gunneridae</taxon>
        <taxon>Pentapetalae</taxon>
        <taxon>rosids</taxon>
        <taxon>malvids</taxon>
        <taxon>Brassicales</taxon>
        <taxon>Brassicaceae</taxon>
        <taxon>Brassiceae</taxon>
        <taxon>Brassica</taxon>
    </lineage>
</organism>
<keyword evidence="2" id="KW-1185">Reference proteome</keyword>
<dbReference type="Proteomes" id="UP000028999">
    <property type="component" value="Unassembled WGS sequence"/>
</dbReference>
<reference evidence="1 2" key="1">
    <citation type="journal article" date="2014" name="Science">
        <title>Plant genetics. Early allopolyploid evolution in the post-Neolithic Brassica napus oilseed genome.</title>
        <authorList>
            <person name="Chalhoub B."/>
            <person name="Denoeud F."/>
            <person name="Liu S."/>
            <person name="Parkin I.A."/>
            <person name="Tang H."/>
            <person name="Wang X."/>
            <person name="Chiquet J."/>
            <person name="Belcram H."/>
            <person name="Tong C."/>
            <person name="Samans B."/>
            <person name="Correa M."/>
            <person name="Da Silva C."/>
            <person name="Just J."/>
            <person name="Falentin C."/>
            <person name="Koh C.S."/>
            <person name="Le Clainche I."/>
            <person name="Bernard M."/>
            <person name="Bento P."/>
            <person name="Noel B."/>
            <person name="Labadie K."/>
            <person name="Alberti A."/>
            <person name="Charles M."/>
            <person name="Arnaud D."/>
            <person name="Guo H."/>
            <person name="Daviaud C."/>
            <person name="Alamery S."/>
            <person name="Jabbari K."/>
            <person name="Zhao M."/>
            <person name="Edger P.P."/>
            <person name="Chelaifa H."/>
            <person name="Tack D."/>
            <person name="Lassalle G."/>
            <person name="Mestiri I."/>
            <person name="Schnel N."/>
            <person name="Le Paslier M.C."/>
            <person name="Fan G."/>
            <person name="Renault V."/>
            <person name="Bayer P.E."/>
            <person name="Golicz A.A."/>
            <person name="Manoli S."/>
            <person name="Lee T.H."/>
            <person name="Thi V.H."/>
            <person name="Chalabi S."/>
            <person name="Hu Q."/>
            <person name="Fan C."/>
            <person name="Tollenaere R."/>
            <person name="Lu Y."/>
            <person name="Battail C."/>
            <person name="Shen J."/>
            <person name="Sidebottom C.H."/>
            <person name="Wang X."/>
            <person name="Canaguier A."/>
            <person name="Chauveau A."/>
            <person name="Berard A."/>
            <person name="Deniot G."/>
            <person name="Guan M."/>
            <person name="Liu Z."/>
            <person name="Sun F."/>
            <person name="Lim Y.P."/>
            <person name="Lyons E."/>
            <person name="Town C.D."/>
            <person name="Bancroft I."/>
            <person name="Wang X."/>
            <person name="Meng J."/>
            <person name="Ma J."/>
            <person name="Pires J.C."/>
            <person name="King G.J."/>
            <person name="Brunel D."/>
            <person name="Delourme R."/>
            <person name="Renard M."/>
            <person name="Aury J.M."/>
            <person name="Adams K.L."/>
            <person name="Batley J."/>
            <person name="Snowdon R.J."/>
            <person name="Tost J."/>
            <person name="Edwards D."/>
            <person name="Zhou Y."/>
            <person name="Hua W."/>
            <person name="Sharpe A.G."/>
            <person name="Paterson A.H."/>
            <person name="Guan C."/>
            <person name="Wincker P."/>
        </authorList>
    </citation>
    <scope>NUCLEOTIDE SEQUENCE [LARGE SCALE GENOMIC DNA]</scope>
    <source>
        <strain evidence="2">cv. Darmor-bzh</strain>
    </source>
</reference>
<dbReference type="Gramene" id="CDY26289">
    <property type="protein sequence ID" value="CDY26289"/>
    <property type="gene ID" value="GSBRNA2T00034976001"/>
</dbReference>
<evidence type="ECO:0000313" key="2">
    <source>
        <dbReference type="Proteomes" id="UP000028999"/>
    </source>
</evidence>
<dbReference type="EMBL" id="LK032187">
    <property type="protein sequence ID" value="CDY26289.1"/>
    <property type="molecule type" value="Genomic_DNA"/>
</dbReference>
<gene>
    <name evidence="1" type="primary">BnaA09g26400D</name>
    <name evidence="1" type="ORF">GSBRNA2T00034976001</name>
</gene>
<protein>
    <submittedName>
        <fullName evidence="1">BnaA09g26400D protein</fullName>
    </submittedName>
</protein>